<dbReference type="FunFam" id="3.30.160.60:FF:000690">
    <property type="entry name" value="Zinc finger protein 354C"/>
    <property type="match status" value="1"/>
</dbReference>
<keyword evidence="6" id="KW-0539">Nucleus</keyword>
<dbReference type="InterPro" id="IPR013087">
    <property type="entry name" value="Znf_C2H2_type"/>
</dbReference>
<accession>A0A2N3NG89</accession>
<evidence type="ECO:0000256" key="2">
    <source>
        <dbReference type="ARBA" id="ARBA00022723"/>
    </source>
</evidence>
<evidence type="ECO:0000256" key="8">
    <source>
        <dbReference type="SAM" id="MobiDB-lite"/>
    </source>
</evidence>
<dbReference type="AlphaFoldDB" id="A0A2N3NG89"/>
<evidence type="ECO:0000256" key="5">
    <source>
        <dbReference type="ARBA" id="ARBA00022833"/>
    </source>
</evidence>
<dbReference type="Gene3D" id="3.30.160.60">
    <property type="entry name" value="Classic Zinc Finger"/>
    <property type="match status" value="4"/>
</dbReference>
<keyword evidence="11" id="KW-1185">Reference proteome</keyword>
<dbReference type="FunFam" id="3.30.160.60:FF:000139">
    <property type="entry name" value="zinc finger protein 1 homolog"/>
    <property type="match status" value="1"/>
</dbReference>
<comment type="caution">
    <text evidence="10">The sequence shown here is derived from an EMBL/GenBank/DDBJ whole genome shotgun (WGS) entry which is preliminary data.</text>
</comment>
<dbReference type="GO" id="GO:0005667">
    <property type="term" value="C:transcription regulator complex"/>
    <property type="evidence" value="ECO:0007669"/>
    <property type="project" value="TreeGrafter"/>
</dbReference>
<evidence type="ECO:0000259" key="9">
    <source>
        <dbReference type="PROSITE" id="PS50157"/>
    </source>
</evidence>
<dbReference type="GO" id="GO:0000785">
    <property type="term" value="C:chromatin"/>
    <property type="evidence" value="ECO:0007669"/>
    <property type="project" value="TreeGrafter"/>
</dbReference>
<feature type="compositionally biased region" description="Polar residues" evidence="8">
    <location>
        <begin position="291"/>
        <end position="315"/>
    </location>
</feature>
<keyword evidence="4 7" id="KW-0863">Zinc-finger</keyword>
<feature type="domain" description="C2H2-type" evidence="9">
    <location>
        <begin position="236"/>
        <end position="265"/>
    </location>
</feature>
<feature type="compositionally biased region" description="Low complexity" evidence="8">
    <location>
        <begin position="381"/>
        <end position="397"/>
    </location>
</feature>
<evidence type="ECO:0000313" key="10">
    <source>
        <dbReference type="EMBL" id="PKS11460.1"/>
    </source>
</evidence>
<organism evidence="10 11">
    <name type="scientific">Lomentospora prolificans</name>
    <dbReference type="NCBI Taxonomy" id="41688"/>
    <lineage>
        <taxon>Eukaryota</taxon>
        <taxon>Fungi</taxon>
        <taxon>Dikarya</taxon>
        <taxon>Ascomycota</taxon>
        <taxon>Pezizomycotina</taxon>
        <taxon>Sordariomycetes</taxon>
        <taxon>Hypocreomycetidae</taxon>
        <taxon>Microascales</taxon>
        <taxon>Microascaceae</taxon>
        <taxon>Lomentospora</taxon>
    </lineage>
</organism>
<dbReference type="FunFam" id="3.30.160.60:FF:000125">
    <property type="entry name" value="Putative zinc finger protein 143"/>
    <property type="match status" value="1"/>
</dbReference>
<feature type="region of interest" description="Disordered" evidence="8">
    <location>
        <begin position="287"/>
        <end position="316"/>
    </location>
</feature>
<comment type="subcellular location">
    <subcellularLocation>
        <location evidence="1">Nucleus</location>
    </subcellularLocation>
</comment>
<dbReference type="SUPFAM" id="SSF57667">
    <property type="entry name" value="beta-beta-alpha zinc fingers"/>
    <property type="match status" value="2"/>
</dbReference>
<evidence type="ECO:0000256" key="1">
    <source>
        <dbReference type="ARBA" id="ARBA00004123"/>
    </source>
</evidence>
<evidence type="ECO:0000256" key="4">
    <source>
        <dbReference type="ARBA" id="ARBA00022771"/>
    </source>
</evidence>
<dbReference type="EMBL" id="NLAX01000008">
    <property type="protein sequence ID" value="PKS11460.1"/>
    <property type="molecule type" value="Genomic_DNA"/>
</dbReference>
<evidence type="ECO:0000256" key="3">
    <source>
        <dbReference type="ARBA" id="ARBA00022737"/>
    </source>
</evidence>
<dbReference type="GO" id="GO:0008270">
    <property type="term" value="F:zinc ion binding"/>
    <property type="evidence" value="ECO:0007669"/>
    <property type="project" value="UniProtKB-KW"/>
</dbReference>
<reference evidence="10 11" key="1">
    <citation type="journal article" date="2017" name="G3 (Bethesda)">
        <title>First Draft Genome Sequence of the Pathogenic Fungus Lomentospora prolificans (Formerly Scedosporium prolificans).</title>
        <authorList>
            <person name="Luo R."/>
            <person name="Zimin A."/>
            <person name="Workman R."/>
            <person name="Fan Y."/>
            <person name="Pertea G."/>
            <person name="Grossman N."/>
            <person name="Wear M.P."/>
            <person name="Jia B."/>
            <person name="Miller H."/>
            <person name="Casadevall A."/>
            <person name="Timp W."/>
            <person name="Zhang S.X."/>
            <person name="Salzberg S.L."/>
        </authorList>
    </citation>
    <scope>NUCLEOTIDE SEQUENCE [LARGE SCALE GENOMIC DNA]</scope>
    <source>
        <strain evidence="10 11">JHH-5317</strain>
    </source>
</reference>
<dbReference type="GO" id="GO:0000981">
    <property type="term" value="F:DNA-binding transcription factor activity, RNA polymerase II-specific"/>
    <property type="evidence" value="ECO:0007669"/>
    <property type="project" value="UniProtKB-ARBA"/>
</dbReference>
<feature type="compositionally biased region" description="Polar residues" evidence="8">
    <location>
        <begin position="398"/>
        <end position="413"/>
    </location>
</feature>
<dbReference type="VEuPathDB" id="FungiDB:jhhlp_003224"/>
<keyword evidence="2" id="KW-0479">Metal-binding</keyword>
<dbReference type="STRING" id="41688.A0A2N3NG89"/>
<name>A0A2N3NG89_9PEZI</name>
<dbReference type="InterPro" id="IPR036236">
    <property type="entry name" value="Znf_C2H2_sf"/>
</dbReference>
<dbReference type="PROSITE" id="PS50157">
    <property type="entry name" value="ZINC_FINGER_C2H2_2"/>
    <property type="match status" value="4"/>
</dbReference>
<proteinExistence type="predicted"/>
<dbReference type="PANTHER" id="PTHR14003">
    <property type="entry name" value="TRANSCRIPTIONAL REPRESSOR PROTEIN YY"/>
    <property type="match status" value="1"/>
</dbReference>
<feature type="region of interest" description="Disordered" evidence="8">
    <location>
        <begin position="47"/>
        <end position="88"/>
    </location>
</feature>
<evidence type="ECO:0000256" key="6">
    <source>
        <dbReference type="ARBA" id="ARBA00023242"/>
    </source>
</evidence>
<protein>
    <recommendedName>
        <fullName evidence="9">C2H2-type domain-containing protein</fullName>
    </recommendedName>
</protein>
<dbReference type="GO" id="GO:0005634">
    <property type="term" value="C:nucleus"/>
    <property type="evidence" value="ECO:0007669"/>
    <property type="project" value="UniProtKB-SubCell"/>
</dbReference>
<dbReference type="Proteomes" id="UP000233524">
    <property type="component" value="Unassembled WGS sequence"/>
</dbReference>
<dbReference type="FunFam" id="3.30.160.60:FF:002343">
    <property type="entry name" value="Zinc finger protein 33A"/>
    <property type="match status" value="1"/>
</dbReference>
<evidence type="ECO:0000313" key="11">
    <source>
        <dbReference type="Proteomes" id="UP000233524"/>
    </source>
</evidence>
<dbReference type="Pfam" id="PF00096">
    <property type="entry name" value="zf-C2H2"/>
    <property type="match status" value="4"/>
</dbReference>
<feature type="domain" description="C2H2-type" evidence="9">
    <location>
        <begin position="150"/>
        <end position="177"/>
    </location>
</feature>
<feature type="domain" description="C2H2-type" evidence="9">
    <location>
        <begin position="208"/>
        <end position="235"/>
    </location>
</feature>
<keyword evidence="3" id="KW-0677">Repeat</keyword>
<feature type="domain" description="C2H2-type" evidence="9">
    <location>
        <begin position="178"/>
        <end position="207"/>
    </location>
</feature>
<keyword evidence="5" id="KW-0862">Zinc</keyword>
<evidence type="ECO:0000256" key="7">
    <source>
        <dbReference type="PROSITE-ProRule" id="PRU00042"/>
    </source>
</evidence>
<dbReference type="InParanoid" id="A0A2N3NG89"/>
<dbReference type="PROSITE" id="PS00028">
    <property type="entry name" value="ZINC_FINGER_C2H2_1"/>
    <property type="match status" value="4"/>
</dbReference>
<dbReference type="OrthoDB" id="3437960at2759"/>
<dbReference type="SMART" id="SM00355">
    <property type="entry name" value="ZnF_C2H2"/>
    <property type="match status" value="4"/>
</dbReference>
<feature type="region of interest" description="Disordered" evidence="8">
    <location>
        <begin position="342"/>
        <end position="422"/>
    </location>
</feature>
<dbReference type="GO" id="GO:0000978">
    <property type="term" value="F:RNA polymerase II cis-regulatory region sequence-specific DNA binding"/>
    <property type="evidence" value="ECO:0007669"/>
    <property type="project" value="TreeGrafter"/>
</dbReference>
<sequence>MKSPAPAEVMGIDMLVNAKGGVANHQHTIPSIPSPDQIQLPQIASRPMTDPLDRSASPHGSIHSSHSRYSTPRPGDLPDTLPRSYPSPTAMLQAQDHLTPMSLPSMPPTIVAPQYQTEYRPPPVLPGTWNQSIQPMPNHQPAPQPPVKAFPCSTCGKGFARRSDLARHERIHTGHRPHVCDFPECGKQFIQRSALTVHYRVHTGEKPHMCERCGRTFSDSSSLARHRRTHSGNRPYKCPYANCQKTFTRRTTLTRHQNQHVGTIEEAAAATAAALASRMNGVKSIKAEGDQLSSHASPVTTPSPGHRNISMSPSAQLDGAGLQRQDFQQYVANSSLPAHIRSDIHVGSPTSTTSAGYNPIRPTSHPTSYPPPTLEPSIENHSGPGSASGSPHMSSLGWQSPTHAGSPSQSSASAFMYPDPDYQNTTNNMNQFYYAHSGQIRRPQSTEPNLVSIS</sequence>
<dbReference type="PANTHER" id="PTHR14003:SF20">
    <property type="entry name" value="FINGER DOMAIN PROTEIN, PUTATIVE (AFU_ORTHOLOGUE AFUA_4G10380)-RELATED"/>
    <property type="match status" value="1"/>
</dbReference>
<gene>
    <name evidence="10" type="ORF">jhhlp_003224</name>
</gene>